<evidence type="ECO:0000256" key="1">
    <source>
        <dbReference type="SAM" id="MobiDB-lite"/>
    </source>
</evidence>
<feature type="compositionally biased region" description="Low complexity" evidence="1">
    <location>
        <begin position="2082"/>
        <end position="2094"/>
    </location>
</feature>
<feature type="compositionally biased region" description="Low complexity" evidence="1">
    <location>
        <begin position="2384"/>
        <end position="2405"/>
    </location>
</feature>
<feature type="region of interest" description="Disordered" evidence="1">
    <location>
        <begin position="480"/>
        <end position="504"/>
    </location>
</feature>
<keyword evidence="3" id="KW-1185">Reference proteome</keyword>
<feature type="compositionally biased region" description="Low complexity" evidence="1">
    <location>
        <begin position="2327"/>
        <end position="2344"/>
    </location>
</feature>
<feature type="compositionally biased region" description="Low complexity" evidence="1">
    <location>
        <begin position="2432"/>
        <end position="2446"/>
    </location>
</feature>
<accession>A0A922CZ07</accession>
<feature type="region of interest" description="Disordered" evidence="1">
    <location>
        <begin position="2315"/>
        <end position="2344"/>
    </location>
</feature>
<feature type="compositionally biased region" description="Polar residues" evidence="1">
    <location>
        <begin position="1973"/>
        <end position="1989"/>
    </location>
</feature>
<feature type="region of interest" description="Disordered" evidence="1">
    <location>
        <begin position="1958"/>
        <end position="1994"/>
    </location>
</feature>
<reference evidence="2" key="1">
    <citation type="journal article" date="2016" name="Insect Biochem. Mol. Biol.">
        <title>Multifaceted biological insights from a draft genome sequence of the tobacco hornworm moth, Manduca sexta.</title>
        <authorList>
            <person name="Kanost M.R."/>
            <person name="Arrese E.L."/>
            <person name="Cao X."/>
            <person name="Chen Y.R."/>
            <person name="Chellapilla S."/>
            <person name="Goldsmith M.R."/>
            <person name="Grosse-Wilde E."/>
            <person name="Heckel D.G."/>
            <person name="Herndon N."/>
            <person name="Jiang H."/>
            <person name="Papanicolaou A."/>
            <person name="Qu J."/>
            <person name="Soulages J.L."/>
            <person name="Vogel H."/>
            <person name="Walters J."/>
            <person name="Waterhouse R.M."/>
            <person name="Ahn S.J."/>
            <person name="Almeida F.C."/>
            <person name="An C."/>
            <person name="Aqrawi P."/>
            <person name="Bretschneider A."/>
            <person name="Bryant W.B."/>
            <person name="Bucks S."/>
            <person name="Chao H."/>
            <person name="Chevignon G."/>
            <person name="Christen J.M."/>
            <person name="Clarke D.F."/>
            <person name="Dittmer N.T."/>
            <person name="Ferguson L.C.F."/>
            <person name="Garavelou S."/>
            <person name="Gordon K.H.J."/>
            <person name="Gunaratna R.T."/>
            <person name="Han Y."/>
            <person name="Hauser F."/>
            <person name="He Y."/>
            <person name="Heidel-Fischer H."/>
            <person name="Hirsh A."/>
            <person name="Hu Y."/>
            <person name="Jiang H."/>
            <person name="Kalra D."/>
            <person name="Klinner C."/>
            <person name="Konig C."/>
            <person name="Kovar C."/>
            <person name="Kroll A.R."/>
            <person name="Kuwar S.S."/>
            <person name="Lee S.L."/>
            <person name="Lehman R."/>
            <person name="Li K."/>
            <person name="Li Z."/>
            <person name="Liang H."/>
            <person name="Lovelace S."/>
            <person name="Lu Z."/>
            <person name="Mansfield J.H."/>
            <person name="McCulloch K.J."/>
            <person name="Mathew T."/>
            <person name="Morton B."/>
            <person name="Muzny D.M."/>
            <person name="Neunemann D."/>
            <person name="Ongeri F."/>
            <person name="Pauchet Y."/>
            <person name="Pu L.L."/>
            <person name="Pyrousis I."/>
            <person name="Rao X.J."/>
            <person name="Redding A."/>
            <person name="Roesel C."/>
            <person name="Sanchez-Gracia A."/>
            <person name="Schaack S."/>
            <person name="Shukla A."/>
            <person name="Tetreau G."/>
            <person name="Wang Y."/>
            <person name="Xiong G.H."/>
            <person name="Traut W."/>
            <person name="Walsh T.K."/>
            <person name="Worley K.C."/>
            <person name="Wu D."/>
            <person name="Wu W."/>
            <person name="Wu Y.Q."/>
            <person name="Zhang X."/>
            <person name="Zou Z."/>
            <person name="Zucker H."/>
            <person name="Briscoe A.D."/>
            <person name="Burmester T."/>
            <person name="Clem R.J."/>
            <person name="Feyereisen R."/>
            <person name="Grimmelikhuijzen C.J.P."/>
            <person name="Hamodrakas S.J."/>
            <person name="Hansson B.S."/>
            <person name="Huguet E."/>
            <person name="Jermiin L.S."/>
            <person name="Lan Q."/>
            <person name="Lehman H.K."/>
            <person name="Lorenzen M."/>
            <person name="Merzendorfer H."/>
            <person name="Michalopoulos I."/>
            <person name="Morton D.B."/>
            <person name="Muthukrishnan S."/>
            <person name="Oakeshott J.G."/>
            <person name="Palmer W."/>
            <person name="Park Y."/>
            <person name="Passarelli A.L."/>
            <person name="Rozas J."/>
            <person name="Schwartz L.M."/>
            <person name="Smith W."/>
            <person name="Southgate A."/>
            <person name="Vilcinskas A."/>
            <person name="Vogt R."/>
            <person name="Wang P."/>
            <person name="Werren J."/>
            <person name="Yu X.Q."/>
            <person name="Zhou J.J."/>
            <person name="Brown S.J."/>
            <person name="Scherer S.E."/>
            <person name="Richards S."/>
            <person name="Blissard G.W."/>
        </authorList>
    </citation>
    <scope>NUCLEOTIDE SEQUENCE</scope>
</reference>
<dbReference type="Proteomes" id="UP000791440">
    <property type="component" value="Unassembled WGS sequence"/>
</dbReference>
<dbReference type="EMBL" id="JH669019">
    <property type="protein sequence ID" value="KAG6463687.1"/>
    <property type="molecule type" value="Genomic_DNA"/>
</dbReference>
<feature type="compositionally biased region" description="Basic and acidic residues" evidence="1">
    <location>
        <begin position="2473"/>
        <end position="2486"/>
    </location>
</feature>
<comment type="caution">
    <text evidence="2">The sequence shown here is derived from an EMBL/GenBank/DDBJ whole genome shotgun (WGS) entry which is preliminary data.</text>
</comment>
<feature type="compositionally biased region" description="Low complexity" evidence="1">
    <location>
        <begin position="2184"/>
        <end position="2199"/>
    </location>
</feature>
<feature type="region of interest" description="Disordered" evidence="1">
    <location>
        <begin position="1698"/>
        <end position="1717"/>
    </location>
</feature>
<feature type="region of interest" description="Disordered" evidence="1">
    <location>
        <begin position="2473"/>
        <end position="2538"/>
    </location>
</feature>
<feature type="region of interest" description="Disordered" evidence="1">
    <location>
        <begin position="2692"/>
        <end position="2748"/>
    </location>
</feature>
<sequence>MLLSSLTDKKCYTLNIKQVSTASMDNPNKIVETRIQEINIEPKTTPNLLETINLLSDDEDEEVVQYFETEFGKFKIQSLPNGIFSSHQKKFKENCQVRLITMNKQIAKIDEKLETPKNQIYPETNKTKREIRRNAIPPKINNTVFQESEIIQIDDSSNESLVDIPTSKEVQNDKRESVDPLKALNLNCYVKLTNCDELVKKYETQKALKQKCYVDLVRIETNTLNYINLCSLGTSNEEHEIQFKPSSCSHEAANGRTSPVMEAYDLIAKSFNKTNGTGKIYQETKYQQQDTYMCKSLWLETKPILSQFTNINKYVAPRNGFKCVQLERTCFNEALPTISNQTFNPADLKTLLLKYFQNNPELNYTFPPFIPNIPKYNASRKTSHLLKRKLYTDEKIVLNKIPKLNTTLETMTKQDKFIEIGNDSEMQGSIIPTIPSGLKVINMNFAGSDSEVIMLTQYSQDVKMDTAPNNILHSTIVNEESNTKSEQENATELGVAPHKDQGNLNTIESNNNTLDDNILSEKLNVIQPNVDTLEKSNTVTKSLSDTEESTTMDVDSTSLTSIANANTDGSQTETLLPREELCNENVQPKDDKDPNVHDANSDDKIITGNNGIKMPEPISKNENAVLDIQSSKEGIDNVMVLNDLENNNTDRVQSQENYENIETVIPEYTQRILVSQTATVNVAKLETLTQTKLYEKPNDQPLLTTGQSNDDATSPKKYDYMVTANEHIKTSNSEFIMTSSESGRTTVKMYEVLETSQIDEVEDNKTSSVLSIQEENIEHDRSSHSNNSCSILADNSDDPTNISNTHIVTDSEFTSAHSESESAAETTELQQKENLQTIKEIEITKNRTCALSAEDGIIPENISTDSNNCDINIPKKLNKVEDSNLELTEIYSDCKITTMTMTNESEKNEIKTNNTKGHNDHESCQISTAETTDMEMTNDQTIVYEIIDTYPQDDETDAESLPDLETTDQNTIKENKINTIDTDNDSHVSTRDMQHCDNAVKESNKNNPEKPLEFLSIKADETHSDHEDIHTTREEARTINQNITDETKSDTAENQSNYHFEISVDVERCEDEENFNYDECISESPTNLNSKTIKRHSEFEKPEEFQHVNDVEANISTNQDYKDLVIPFTDVLRFKPVLQKGIDETFNTENTTVQKCQKITEHLNIPTAYQVSSKEQNIIENDYPLQHNLLKPEQKLRIIGDHDYVSDFPVISDCKQSIEKVKSIRDCLENNDSNIDVPKQKTNTSMVEDCDLHEDYNLLMPKHTYIKKRKSMRIVKRKKDMSDLKFNVKRYRKSHNIDSPKFYVSPEAKTTYCKEYKDLFKYNSSLKFSYSRPFHKENIEVHELLKNWPITNTTVIKNLPDNDGENLLFIDLNNTEKPNNIITQSLADELVCEDVVINNHLDEIKETNFNMGFGERSGRVIQNLEDREDVSEVSAATLSDVKQNQPVLQSENKDYFCHPQNTRENIKNDLIDGINLYYTSIKLKNKVKDFFNKSAIELNSMQDYGKCNKDCNDYDMTQFPFGLNFGDFINPPPVEMTVQVVQVGQLPVSAAAQNPVTCDPRVTQVSDASPPQCSAENSMHDDQLTNIKTEYTELTTADITLPMVHEYEYHDPSTHYEYQESSNIPIINENIPIQTEIKSVVKIELMEEEDKMEQHEMLEHNCDIHDQEVINNVDYSYEVNNTEMSPEPPPHMEMMYDSEKQSNGNEEFSPLPHQNGHPEKTDQIAHAMNAAGISTTAETMSNSDTTHVHEFNMLPQNVDGDGALANGNDSYPKSTAINAMALQQALAQILPPPLNQTNSTENNQQTSNAIPSQVLHIVQGKNTSNQITLVDNAQTSVINPPNATSVLHIVQNKNVANNGNTPANASPQTNTFSGLSLVDAALQKGGNQLLHIVNAGNQNNNNAGQLLKRVNLLTNLTHAQGGNEQKMVQFVCKSADGKPIQLNASHQRSMVLRLQPVETPPVQTNPPKPSENPELSPTHNIANANNDASQDIKPRSVYDDNYAKYMQGGSTPGSEKGTSLPKFNQAFGKQVYQEDKQNELNGNSHMPVNSDGENTECPSQDNPLNLDHMGQINSPPLLLRKSPSQTSQNQQPQPNIVQQIKETIAPMNIQTMHGGVIYTRQIPVNIGGGQTINLITVPTTELVDESGQKQQAEVKFVNQTGIEPSIIKIVPQTQPATNGETPQENNSHAGGSNENNNHNPQPQPVLTQMRIKLPMLSKAPNMVSGARVIRPSFFHIQRNVIGGANQQVYQQLVLTAAPQLGQQTIRLPQAQNSRPQKTPDNQSTNESQMSTSTLEQLREFDLVLEQVKERSTVQPNGIIPGAFSKINTTSTDTTDSAANATSTNTEATQHQVLYSIGNSQSLNVAYVNRKTPAPTPTTSTYVRSPDSSGIVDSSTSSSSSQASTSHAVTTEARTSDPPPQPKKSHKSKSRPKASSNPPNTLKLNTTPPKPSSQKPLEDEQTTQRILYILAEYKEQVENSPDKDKPAPRRRNNPPTTPSGSSKRKKGSGSRRHGPRDMSPIHGDETCRTMGSEDSSCGTSLGDCNDSCIDSHSPQDSPRKVVRKLTFDHEPHITHPRPQPQRNVIVADGQTITVARGTAGKPTTAVLMPANYILPVSMVKGGQQIAIVTNRGPKLLTVSSGGEGGTTNALLLQRLIGPAGLKPVLARPGFRHVRLPASALHNLQAFNLTTATTAQPPDSTASPAPAPTPPDLVETRATSSPWTDRELQEVKPERGSSPEGSEPWNLHAVDPHDYSYEETVRTENMDRTVLDPIPDRYSPDMEAQRIFDKMFDVDSKKSYMVDSHDDSPRCGYDVDTSDCDDKAYHQVIVS</sequence>
<name>A0A922CZ07_MANSE</name>
<proteinExistence type="predicted"/>
<gene>
    <name evidence="2" type="ORF">O3G_MSEX014020</name>
</gene>
<feature type="region of interest" description="Disordered" evidence="1">
    <location>
        <begin position="2266"/>
        <end position="2293"/>
    </location>
</feature>
<feature type="compositionally biased region" description="Basic residues" evidence="1">
    <location>
        <begin position="2501"/>
        <end position="2513"/>
    </location>
</feature>
<evidence type="ECO:0000313" key="2">
    <source>
        <dbReference type="EMBL" id="KAG6463687.1"/>
    </source>
</evidence>
<feature type="region of interest" description="Disordered" evidence="1">
    <location>
        <begin position="2369"/>
        <end position="2460"/>
    </location>
</feature>
<feature type="region of interest" description="Disordered" evidence="1">
    <location>
        <begin position="585"/>
        <end position="617"/>
    </location>
</feature>
<organism evidence="2 3">
    <name type="scientific">Manduca sexta</name>
    <name type="common">Tobacco hawkmoth</name>
    <name type="synonym">Tobacco hornworm</name>
    <dbReference type="NCBI Taxonomy" id="7130"/>
    <lineage>
        <taxon>Eukaryota</taxon>
        <taxon>Metazoa</taxon>
        <taxon>Ecdysozoa</taxon>
        <taxon>Arthropoda</taxon>
        <taxon>Hexapoda</taxon>
        <taxon>Insecta</taxon>
        <taxon>Pterygota</taxon>
        <taxon>Neoptera</taxon>
        <taxon>Endopterygota</taxon>
        <taxon>Lepidoptera</taxon>
        <taxon>Glossata</taxon>
        <taxon>Ditrysia</taxon>
        <taxon>Bombycoidea</taxon>
        <taxon>Sphingidae</taxon>
        <taxon>Sphinginae</taxon>
        <taxon>Sphingini</taxon>
        <taxon>Manduca</taxon>
    </lineage>
</organism>
<evidence type="ECO:0000313" key="3">
    <source>
        <dbReference type="Proteomes" id="UP000791440"/>
    </source>
</evidence>
<feature type="compositionally biased region" description="Polar residues" evidence="1">
    <location>
        <begin position="2172"/>
        <end position="2183"/>
    </location>
</feature>
<feature type="region of interest" description="Disordered" evidence="1">
    <location>
        <begin position="2172"/>
        <end position="2204"/>
    </location>
</feature>
<feature type="compositionally biased region" description="Low complexity" evidence="1">
    <location>
        <begin position="2692"/>
        <end position="2702"/>
    </location>
</feature>
<feature type="compositionally biased region" description="Basic and acidic residues" evidence="1">
    <location>
        <begin position="2722"/>
        <end position="2735"/>
    </location>
</feature>
<feature type="region of interest" description="Disordered" evidence="1">
    <location>
        <begin position="2039"/>
        <end position="2094"/>
    </location>
</feature>
<protein>
    <submittedName>
        <fullName evidence="2">Uncharacterized protein</fullName>
    </submittedName>
</protein>
<feature type="compositionally biased region" description="Basic residues" evidence="1">
    <location>
        <begin position="2422"/>
        <end position="2431"/>
    </location>
</feature>
<reference evidence="2" key="2">
    <citation type="submission" date="2020-12" db="EMBL/GenBank/DDBJ databases">
        <authorList>
            <person name="Kanost M."/>
        </authorList>
    </citation>
    <scope>NUCLEOTIDE SEQUENCE</scope>
</reference>
<feature type="compositionally biased region" description="Basic and acidic residues" evidence="1">
    <location>
        <begin position="585"/>
        <end position="605"/>
    </location>
</feature>